<dbReference type="InterPro" id="IPR011991">
    <property type="entry name" value="ArsR-like_HTH"/>
</dbReference>
<dbReference type="RefSeq" id="WP_005608306.1">
    <property type="nucleotide sequence ID" value="NZ_ADOG01000017.1"/>
</dbReference>
<comment type="caution">
    <text evidence="5">The sequence shown here is derived from an EMBL/GenBank/DDBJ whole genome shotgun (WGS) entry which is preliminary data.</text>
</comment>
<sequence length="104" mass="11499">MNIEHASQVFGTLNSPIRLQIFQMLAAQGSKGIVAGELAKQLSIAPNNLSFHLKILASTGLIHSRQAGRFVHYYANLTLMMELVAFLTTNCCKESDDPNCKFCR</sequence>
<dbReference type="SMART" id="SM00418">
    <property type="entry name" value="HTH_ARSR"/>
    <property type="match status" value="1"/>
</dbReference>
<reference evidence="5 6" key="1">
    <citation type="journal article" date="2010" name="J. Bacteriol.">
        <title>Comparative genomic characterization of Actinobacillus pleuropneumoniae.</title>
        <authorList>
            <person name="Xu Z."/>
            <person name="Chen X."/>
            <person name="Li L."/>
            <person name="Li T."/>
            <person name="Wang S."/>
            <person name="Chen H."/>
            <person name="Zhou R."/>
        </authorList>
    </citation>
    <scope>NUCLEOTIDE SEQUENCE [LARGE SCALE GENOMIC DNA]</scope>
    <source>
        <strain evidence="5 6">Femo</strain>
    </source>
</reference>
<dbReference type="Pfam" id="PF12840">
    <property type="entry name" value="HTH_20"/>
    <property type="match status" value="1"/>
</dbReference>
<dbReference type="GO" id="GO:0003677">
    <property type="term" value="F:DNA binding"/>
    <property type="evidence" value="ECO:0007669"/>
    <property type="project" value="UniProtKB-KW"/>
</dbReference>
<organism evidence="5 6">
    <name type="scientific">Actinobacillus pleuropneumoniae serovar 6 str. Femo</name>
    <dbReference type="NCBI Taxonomy" id="754256"/>
    <lineage>
        <taxon>Bacteria</taxon>
        <taxon>Pseudomonadati</taxon>
        <taxon>Pseudomonadota</taxon>
        <taxon>Gammaproteobacteria</taxon>
        <taxon>Pasteurellales</taxon>
        <taxon>Pasteurellaceae</taxon>
        <taxon>Actinobacillus</taxon>
    </lineage>
</organism>
<dbReference type="PROSITE" id="PS50987">
    <property type="entry name" value="HTH_ARSR_2"/>
    <property type="match status" value="1"/>
</dbReference>
<dbReference type="SUPFAM" id="SSF46785">
    <property type="entry name" value="Winged helix' DNA-binding domain"/>
    <property type="match status" value="1"/>
</dbReference>
<evidence type="ECO:0000259" key="4">
    <source>
        <dbReference type="PROSITE" id="PS50987"/>
    </source>
</evidence>
<dbReference type="AlphaFoldDB" id="A0A828PJG2"/>
<accession>A0A828PJG2</accession>
<evidence type="ECO:0000256" key="3">
    <source>
        <dbReference type="ARBA" id="ARBA00023163"/>
    </source>
</evidence>
<evidence type="ECO:0000256" key="2">
    <source>
        <dbReference type="ARBA" id="ARBA00023125"/>
    </source>
</evidence>
<dbReference type="GO" id="GO:0003700">
    <property type="term" value="F:DNA-binding transcription factor activity"/>
    <property type="evidence" value="ECO:0007669"/>
    <property type="project" value="InterPro"/>
</dbReference>
<evidence type="ECO:0000313" key="6">
    <source>
        <dbReference type="Proteomes" id="UP000005341"/>
    </source>
</evidence>
<dbReference type="InterPro" id="IPR051011">
    <property type="entry name" value="Metal_resp_trans_reg"/>
</dbReference>
<gene>
    <name evidence="5" type="ORF">appser6_12410</name>
</gene>
<dbReference type="EMBL" id="ADOG01000017">
    <property type="protein sequence ID" value="EFM91781.1"/>
    <property type="molecule type" value="Genomic_DNA"/>
</dbReference>
<dbReference type="PRINTS" id="PR00778">
    <property type="entry name" value="HTHARSR"/>
</dbReference>
<keyword evidence="2" id="KW-0238">DNA-binding</keyword>
<dbReference type="Gene3D" id="1.10.10.10">
    <property type="entry name" value="Winged helix-like DNA-binding domain superfamily/Winged helix DNA-binding domain"/>
    <property type="match status" value="1"/>
</dbReference>
<keyword evidence="3" id="KW-0804">Transcription</keyword>
<dbReference type="PANTHER" id="PTHR43132:SF2">
    <property type="entry name" value="ARSENICAL RESISTANCE OPERON REPRESSOR ARSR-RELATED"/>
    <property type="match status" value="1"/>
</dbReference>
<dbReference type="PANTHER" id="PTHR43132">
    <property type="entry name" value="ARSENICAL RESISTANCE OPERON REPRESSOR ARSR-RELATED"/>
    <property type="match status" value="1"/>
</dbReference>
<proteinExistence type="predicted"/>
<keyword evidence="1" id="KW-0805">Transcription regulation</keyword>
<name>A0A828PJG2_ACTPL</name>
<dbReference type="InterPro" id="IPR036390">
    <property type="entry name" value="WH_DNA-bd_sf"/>
</dbReference>
<dbReference type="InterPro" id="IPR001845">
    <property type="entry name" value="HTH_ArsR_DNA-bd_dom"/>
</dbReference>
<feature type="domain" description="HTH arsR-type" evidence="4">
    <location>
        <begin position="1"/>
        <end position="95"/>
    </location>
</feature>
<protein>
    <submittedName>
        <fullName evidence="5">Transcriptional regulator</fullName>
    </submittedName>
</protein>
<evidence type="ECO:0000313" key="5">
    <source>
        <dbReference type="EMBL" id="EFM91781.1"/>
    </source>
</evidence>
<dbReference type="CDD" id="cd00090">
    <property type="entry name" value="HTH_ARSR"/>
    <property type="match status" value="1"/>
</dbReference>
<dbReference type="NCBIfam" id="NF033788">
    <property type="entry name" value="HTH_metalloreg"/>
    <property type="match status" value="1"/>
</dbReference>
<evidence type="ECO:0000256" key="1">
    <source>
        <dbReference type="ARBA" id="ARBA00023015"/>
    </source>
</evidence>
<dbReference type="InterPro" id="IPR036388">
    <property type="entry name" value="WH-like_DNA-bd_sf"/>
</dbReference>
<dbReference type="Proteomes" id="UP000005341">
    <property type="component" value="Unassembled WGS sequence"/>
</dbReference>